<dbReference type="InterPro" id="IPR017853">
    <property type="entry name" value="GH"/>
</dbReference>
<evidence type="ECO:0000259" key="1">
    <source>
        <dbReference type="Pfam" id="PF00128"/>
    </source>
</evidence>
<dbReference type="SUPFAM" id="SSF51445">
    <property type="entry name" value="(Trans)glycosidases"/>
    <property type="match status" value="1"/>
</dbReference>
<name>A0A7R8WNJ7_9CRUS</name>
<dbReference type="OrthoDB" id="5590356at2759"/>
<protein>
    <recommendedName>
        <fullName evidence="1">Glycosyl hydrolase family 13 catalytic domain-containing protein</fullName>
    </recommendedName>
</protein>
<dbReference type="PANTHER" id="PTHR43651">
    <property type="entry name" value="1,4-ALPHA-GLUCAN-BRANCHING ENZYME"/>
    <property type="match status" value="1"/>
</dbReference>
<reference evidence="2" key="1">
    <citation type="submission" date="2020-11" db="EMBL/GenBank/DDBJ databases">
        <authorList>
            <person name="Tran Van P."/>
        </authorList>
    </citation>
    <scope>NUCLEOTIDE SEQUENCE</scope>
</reference>
<dbReference type="InterPro" id="IPR006047">
    <property type="entry name" value="GH13_cat_dom"/>
</dbReference>
<dbReference type="GO" id="GO:0005978">
    <property type="term" value="P:glycogen biosynthetic process"/>
    <property type="evidence" value="ECO:0007669"/>
    <property type="project" value="TreeGrafter"/>
</dbReference>
<dbReference type="Pfam" id="PF00128">
    <property type="entry name" value="Alpha-amylase"/>
    <property type="match status" value="1"/>
</dbReference>
<gene>
    <name evidence="2" type="ORF">CTOB1V02_LOCUS12063</name>
</gene>
<dbReference type="Gene3D" id="3.20.20.80">
    <property type="entry name" value="Glycosidases"/>
    <property type="match status" value="1"/>
</dbReference>
<dbReference type="GO" id="GO:0003844">
    <property type="term" value="F:1,4-alpha-glucan branching enzyme activity"/>
    <property type="evidence" value="ECO:0007669"/>
    <property type="project" value="TreeGrafter"/>
</dbReference>
<sequence>MPPKTASIVWEDGYEWQDLDWLKERSDNNSLDAPMTVYEVHLGSWKKNKDNSRSLHYDELAVELVDYVKEMAFTHVEFLPVMEHPFYPSWGYLCTGYFAPTSRYGNPELFKILIDKLHQAGIGVILDWVPAHFPSDVHALADFDGSALYEHPDRQKGFHPDWNNIPGLFDREDIYLGDDGHGYPDEDRRNIAFQLAILIWLKNGD</sequence>
<organism evidence="2">
    <name type="scientific">Cyprideis torosa</name>
    <dbReference type="NCBI Taxonomy" id="163714"/>
    <lineage>
        <taxon>Eukaryota</taxon>
        <taxon>Metazoa</taxon>
        <taxon>Ecdysozoa</taxon>
        <taxon>Arthropoda</taxon>
        <taxon>Crustacea</taxon>
        <taxon>Oligostraca</taxon>
        <taxon>Ostracoda</taxon>
        <taxon>Podocopa</taxon>
        <taxon>Podocopida</taxon>
        <taxon>Cytherocopina</taxon>
        <taxon>Cytheroidea</taxon>
        <taxon>Cytherideidae</taxon>
        <taxon>Cyprideis</taxon>
    </lineage>
</organism>
<dbReference type="PANTHER" id="PTHR43651:SF3">
    <property type="entry name" value="1,4-ALPHA-GLUCAN-BRANCHING ENZYME"/>
    <property type="match status" value="1"/>
</dbReference>
<dbReference type="AlphaFoldDB" id="A0A7R8WNJ7"/>
<dbReference type="GO" id="GO:0005829">
    <property type="term" value="C:cytosol"/>
    <property type="evidence" value="ECO:0007669"/>
    <property type="project" value="TreeGrafter"/>
</dbReference>
<proteinExistence type="predicted"/>
<feature type="domain" description="Glycosyl hydrolase family 13 catalytic" evidence="1">
    <location>
        <begin position="64"/>
        <end position="139"/>
    </location>
</feature>
<dbReference type="EMBL" id="OB668148">
    <property type="protein sequence ID" value="CAD7234247.1"/>
    <property type="molecule type" value="Genomic_DNA"/>
</dbReference>
<feature type="non-terminal residue" evidence="2">
    <location>
        <position position="1"/>
    </location>
</feature>
<evidence type="ECO:0000313" key="2">
    <source>
        <dbReference type="EMBL" id="CAD7234247.1"/>
    </source>
</evidence>
<accession>A0A7R8WNJ7</accession>